<evidence type="ECO:0000313" key="4">
    <source>
        <dbReference type="EMBL" id="CDO17544.1"/>
    </source>
</evidence>
<organism evidence="4 5">
    <name type="scientific">Streptococcus gallolyticus</name>
    <dbReference type="NCBI Taxonomy" id="315405"/>
    <lineage>
        <taxon>Bacteria</taxon>
        <taxon>Bacillati</taxon>
        <taxon>Bacillota</taxon>
        <taxon>Bacilli</taxon>
        <taxon>Lactobacillales</taxon>
        <taxon>Streptococcaceae</taxon>
        <taxon>Streptococcus</taxon>
    </lineage>
</organism>
<name>A0A060RGJ2_9STRE</name>
<feature type="chain" id="PRO_5001589685" evidence="2">
    <location>
        <begin position="25"/>
        <end position="267"/>
    </location>
</feature>
<dbReference type="SUPFAM" id="SSF53850">
    <property type="entry name" value="Periplasmic binding protein-like II"/>
    <property type="match status" value="1"/>
</dbReference>
<keyword evidence="1 2" id="KW-0732">Signal</keyword>
<dbReference type="EMBL" id="CCBC010000132">
    <property type="protein sequence ID" value="CDO17544.1"/>
    <property type="molecule type" value="Genomic_DNA"/>
</dbReference>
<accession>A0A060RGJ2</accession>
<dbReference type="SMART" id="SM00062">
    <property type="entry name" value="PBPb"/>
    <property type="match status" value="1"/>
</dbReference>
<protein>
    <submittedName>
        <fullName evidence="4">ABC transporter, substrate-binding protein, famil y 3</fullName>
    </submittedName>
</protein>
<comment type="caution">
    <text evidence="4">The sequence shown here is derived from an EMBL/GenBank/DDBJ whole genome shotgun (WGS) entry which is preliminary data.</text>
</comment>
<dbReference type="AlphaFoldDB" id="A0A060RGJ2"/>
<sequence length="267" mass="29544">MKMKKVLLGLAVLLSASLSVRVEAADKKAVVATASDIKPFSYQNKKGQLTGYDIQVIKAASKYINGYKISFKKTAWDSIFVGLDSDIYQVAANNLSYTEERANKYLYSVPIAKNPLVLVVKKGSKITSLDDIGGKTTQDDTGTSTAKFVDDWNSQHSDNPSTIDYSGEDVTKRLLDLDDGEFDYLIFDKISVETIIKQKNLDLTVIELNTDDNPNNYIIFSSDSKQLQTAFNKAVKKLYNNGTLEKLSQKYLGGSYLPEASALEVSK</sequence>
<gene>
    <name evidence="4" type="ORF">BN963_SGAL_00737</name>
</gene>
<feature type="signal peptide" evidence="2">
    <location>
        <begin position="1"/>
        <end position="24"/>
    </location>
</feature>
<evidence type="ECO:0000259" key="3">
    <source>
        <dbReference type="SMART" id="SM00062"/>
    </source>
</evidence>
<evidence type="ECO:0000256" key="1">
    <source>
        <dbReference type="ARBA" id="ARBA00022729"/>
    </source>
</evidence>
<feature type="domain" description="Solute-binding protein family 3/N-terminal" evidence="3">
    <location>
        <begin position="28"/>
        <end position="255"/>
    </location>
</feature>
<reference evidence="4 5" key="1">
    <citation type="submission" date="2014-02" db="EMBL/GenBank/DDBJ databases">
        <authorList>
            <person name="Manrique M."/>
        </authorList>
    </citation>
    <scope>NUCLEOTIDE SEQUENCE [LARGE SCALE GENOMIC DNA]</scope>
    <source>
        <strain evidence="4 5">LMG17956</strain>
    </source>
</reference>
<dbReference type="PANTHER" id="PTHR35936:SF19">
    <property type="entry name" value="AMINO-ACID-BINDING PROTEIN YXEM-RELATED"/>
    <property type="match status" value="1"/>
</dbReference>
<dbReference type="PANTHER" id="PTHR35936">
    <property type="entry name" value="MEMBRANE-BOUND LYTIC MUREIN TRANSGLYCOSYLASE F"/>
    <property type="match status" value="1"/>
</dbReference>
<dbReference type="Gene3D" id="3.40.190.10">
    <property type="entry name" value="Periplasmic binding protein-like II"/>
    <property type="match status" value="2"/>
</dbReference>
<dbReference type="InterPro" id="IPR001638">
    <property type="entry name" value="Solute-binding_3/MltF_N"/>
</dbReference>
<reference evidence="4 5" key="2">
    <citation type="submission" date="2014-05" db="EMBL/GenBank/DDBJ databases">
        <title>Genome sequence of Streptococcus gallolyticus.</title>
        <authorList>
            <person name="Del Campo R."/>
        </authorList>
    </citation>
    <scope>NUCLEOTIDE SEQUENCE [LARGE SCALE GENOMIC DNA]</scope>
    <source>
        <strain evidence="4 5">LMG17956</strain>
    </source>
</reference>
<evidence type="ECO:0000313" key="5">
    <source>
        <dbReference type="Proteomes" id="UP000027584"/>
    </source>
</evidence>
<evidence type="ECO:0000256" key="2">
    <source>
        <dbReference type="SAM" id="SignalP"/>
    </source>
</evidence>
<proteinExistence type="predicted"/>
<dbReference type="Pfam" id="PF00497">
    <property type="entry name" value="SBP_bac_3"/>
    <property type="match status" value="1"/>
</dbReference>
<dbReference type="Proteomes" id="UP000027584">
    <property type="component" value="Unassembled WGS sequence"/>
</dbReference>